<keyword evidence="3" id="KW-1185">Reference proteome</keyword>
<sequence>MIPYVVSVPHGHHRLRIGQVPYLAAMASHPEDSDKWEGQEERFHHLVLKVWHRIGSEWPDSDTEAAKTVRQVIPSKSHKLTPHQLIHLFLGSLYKKRIMQAVQDGALTIKRHARPIEEMDVAPDEWGWQSFRDGDWVTINDLSAWLAGFGIEVRENDDDETTTDDHVKAVITERKRPSKVATPTKLASPEESSIPPKRQCDSLTRVDWIKEEIQKRGHDPLNPPTAPAGKPSIKAELRELAVKERPPFFRNANSKDFVDKSIRDAFNNAWDILRKEIRHHQSNKPPS</sequence>
<feature type="region of interest" description="Disordered" evidence="1">
    <location>
        <begin position="175"/>
        <end position="197"/>
    </location>
</feature>
<dbReference type="RefSeq" id="WP_156227400.1">
    <property type="nucleotide sequence ID" value="NZ_CP046415.1"/>
</dbReference>
<gene>
    <name evidence="2" type="ORF">GM160_00720</name>
</gene>
<dbReference type="Proteomes" id="UP000427716">
    <property type="component" value="Chromosome"/>
</dbReference>
<proteinExistence type="predicted"/>
<name>A0A6I6CW53_9GAMM</name>
<dbReference type="EMBL" id="CP046415">
    <property type="protein sequence ID" value="QGT77520.1"/>
    <property type="molecule type" value="Genomic_DNA"/>
</dbReference>
<organism evidence="2 3">
    <name type="scientific">Guyparkeria halophila</name>
    <dbReference type="NCBI Taxonomy" id="47960"/>
    <lineage>
        <taxon>Bacteria</taxon>
        <taxon>Pseudomonadati</taxon>
        <taxon>Pseudomonadota</taxon>
        <taxon>Gammaproteobacteria</taxon>
        <taxon>Chromatiales</taxon>
        <taxon>Thioalkalibacteraceae</taxon>
        <taxon>Guyparkeria</taxon>
    </lineage>
</organism>
<dbReference type="AlphaFoldDB" id="A0A6I6CW53"/>
<dbReference type="KEGG" id="ghl:GM160_00720"/>
<evidence type="ECO:0000256" key="1">
    <source>
        <dbReference type="SAM" id="MobiDB-lite"/>
    </source>
</evidence>
<evidence type="ECO:0000313" key="2">
    <source>
        <dbReference type="EMBL" id="QGT77520.1"/>
    </source>
</evidence>
<accession>A0A6I6CW53</accession>
<evidence type="ECO:0000313" key="3">
    <source>
        <dbReference type="Proteomes" id="UP000427716"/>
    </source>
</evidence>
<protein>
    <submittedName>
        <fullName evidence="2">Uncharacterized protein</fullName>
    </submittedName>
</protein>
<reference evidence="2 3" key="1">
    <citation type="submission" date="2019-11" db="EMBL/GenBank/DDBJ databases">
        <authorList>
            <person name="Zhang J."/>
            <person name="Sun C."/>
        </authorList>
    </citation>
    <scope>NUCLEOTIDE SEQUENCE [LARGE SCALE GENOMIC DNA]</scope>
    <source>
        <strain evidence="3">sp2</strain>
    </source>
</reference>